<dbReference type="InterPro" id="IPR034641">
    <property type="entry name" value="RGL11"/>
</dbReference>
<dbReference type="PANTHER" id="PTHR43118">
    <property type="entry name" value="RHAMNOGALACTURONAN LYASE (EUROFUNG)"/>
    <property type="match status" value="1"/>
</dbReference>
<proteinExistence type="predicted"/>
<evidence type="ECO:0000256" key="1">
    <source>
        <dbReference type="SAM" id="MobiDB-lite"/>
    </source>
</evidence>
<dbReference type="AlphaFoldDB" id="A0AAD9W9L6"/>
<sequence>MSLTCDETSDSSPMELNFPTPSSSKFSKKRLNPEVLSKETNFVDVDPELGENNTYFVRAVVGGNEGNNSGSYSLAGNNDAEPVVRIPLRSGGTIKFVWVGDLDGDGESDYVIDRQTSPQSIEAYNSDGTFLWEVNLGPNSETQNNIEPGYSTIDVGHWDGVTLYDLDSDGKAEVAVRIAYGVVFGDGEEFIAILDGETGVLRATSEVPDDYISDGPLAARFGVGYLDGETPHLVAFLKNRQDGGAFNLIEAAWTFDGDEAKLAWKWLRVDTDASDGRNTRIIDVDGDGMDPGRDGLQGYGIQQDNEDLLHEHYYDATDGSVLWKHYDDEVGDVGRGIAGDIDPVYKGMEVWSFSGIHNAPSNKLTNNDTDSAPWPGQALWWDGDVLSEQYNDGKIEEWDYEQGSVVRIETAWHYGASTSNKYPLLIADIFGDWREEVVLKNSDNDELFIFTTNIPSDISLYTLAHNPAYRNDMTVKGYIQSHHVDYFLGEGMEAPPKPDIYYVGA</sequence>
<dbReference type="InterPro" id="IPR028994">
    <property type="entry name" value="Integrin_alpha_N"/>
</dbReference>
<dbReference type="Proteomes" id="UP001265746">
    <property type="component" value="Unassembled WGS sequence"/>
</dbReference>
<feature type="compositionally biased region" description="Polar residues" evidence="1">
    <location>
        <begin position="1"/>
        <end position="14"/>
    </location>
</feature>
<gene>
    <name evidence="3" type="ORF">N8I77_000215</name>
</gene>
<evidence type="ECO:0000259" key="2">
    <source>
        <dbReference type="Pfam" id="PF21348"/>
    </source>
</evidence>
<feature type="domain" description="Rhamnogalacturonan lyase family 11 C-terminal" evidence="2">
    <location>
        <begin position="288"/>
        <end position="498"/>
    </location>
</feature>
<feature type="region of interest" description="Disordered" evidence="1">
    <location>
        <begin position="1"/>
        <end position="29"/>
    </location>
</feature>
<dbReference type="SUPFAM" id="SSF69318">
    <property type="entry name" value="Integrin alpha N-terminal domain"/>
    <property type="match status" value="1"/>
</dbReference>
<keyword evidence="4" id="KW-1185">Reference proteome</keyword>
<reference evidence="3" key="1">
    <citation type="submission" date="2023-06" db="EMBL/GenBank/DDBJ databases">
        <authorList>
            <person name="Noh H."/>
        </authorList>
    </citation>
    <scope>NUCLEOTIDE SEQUENCE</scope>
    <source>
        <strain evidence="3">DUCC20226</strain>
    </source>
</reference>
<dbReference type="Pfam" id="PF21348">
    <property type="entry name" value="RGL11_C"/>
    <property type="match status" value="2"/>
</dbReference>
<dbReference type="InterPro" id="IPR049366">
    <property type="entry name" value="RGL11_C"/>
</dbReference>
<accession>A0AAD9W9L6</accession>
<dbReference type="EMBL" id="JAUJFL010000001">
    <property type="protein sequence ID" value="KAK2613294.1"/>
    <property type="molecule type" value="Genomic_DNA"/>
</dbReference>
<protein>
    <recommendedName>
        <fullName evidence="2">Rhamnogalacturonan lyase family 11 C-terminal domain-containing protein</fullName>
    </recommendedName>
</protein>
<organism evidence="3 4">
    <name type="scientific">Phomopsis amygdali</name>
    <name type="common">Fusicoccum amygdali</name>
    <dbReference type="NCBI Taxonomy" id="1214568"/>
    <lineage>
        <taxon>Eukaryota</taxon>
        <taxon>Fungi</taxon>
        <taxon>Dikarya</taxon>
        <taxon>Ascomycota</taxon>
        <taxon>Pezizomycotina</taxon>
        <taxon>Sordariomycetes</taxon>
        <taxon>Sordariomycetidae</taxon>
        <taxon>Diaporthales</taxon>
        <taxon>Diaporthaceae</taxon>
        <taxon>Diaporthe</taxon>
    </lineage>
</organism>
<dbReference type="PANTHER" id="PTHR43118:SF1">
    <property type="entry name" value="RHAMNOGALACTURONAN LYASE (EUROFUNG)"/>
    <property type="match status" value="1"/>
</dbReference>
<name>A0AAD9W9L6_PHOAM</name>
<evidence type="ECO:0000313" key="4">
    <source>
        <dbReference type="Proteomes" id="UP001265746"/>
    </source>
</evidence>
<evidence type="ECO:0000313" key="3">
    <source>
        <dbReference type="EMBL" id="KAK2613294.1"/>
    </source>
</evidence>
<comment type="caution">
    <text evidence="3">The sequence shown here is derived from an EMBL/GenBank/DDBJ whole genome shotgun (WGS) entry which is preliminary data.</text>
</comment>
<feature type="domain" description="Rhamnogalacturonan lyase family 11 C-terminal" evidence="2">
    <location>
        <begin position="99"/>
        <end position="188"/>
    </location>
</feature>